<name>A0A2T7PT64_POMCA</name>
<evidence type="ECO:0000313" key="8">
    <source>
        <dbReference type="Proteomes" id="UP000245119"/>
    </source>
</evidence>
<feature type="transmembrane region" description="Helical" evidence="5">
    <location>
        <begin position="126"/>
        <end position="148"/>
    </location>
</feature>
<keyword evidence="4 5" id="KW-0472">Membrane</keyword>
<keyword evidence="8" id="KW-1185">Reference proteome</keyword>
<keyword evidence="3 5" id="KW-1133">Transmembrane helix</keyword>
<dbReference type="InterPro" id="IPR000276">
    <property type="entry name" value="GPCR_Rhodpsn"/>
</dbReference>
<feature type="transmembrane region" description="Helical" evidence="5">
    <location>
        <begin position="82"/>
        <end position="106"/>
    </location>
</feature>
<dbReference type="GO" id="GO:0005886">
    <property type="term" value="C:plasma membrane"/>
    <property type="evidence" value="ECO:0007669"/>
    <property type="project" value="TreeGrafter"/>
</dbReference>
<dbReference type="InterPro" id="IPR019427">
    <property type="entry name" value="7TM_GPCR_serpentine_rcpt_Srw"/>
</dbReference>
<reference evidence="7 8" key="1">
    <citation type="submission" date="2018-04" db="EMBL/GenBank/DDBJ databases">
        <title>The genome of golden apple snail Pomacea canaliculata provides insight into stress tolerance and invasive adaptation.</title>
        <authorList>
            <person name="Liu C."/>
            <person name="Liu B."/>
            <person name="Ren Y."/>
            <person name="Zhang Y."/>
            <person name="Wang H."/>
            <person name="Li S."/>
            <person name="Jiang F."/>
            <person name="Yin L."/>
            <person name="Zhang G."/>
            <person name="Qian W."/>
            <person name="Fan W."/>
        </authorList>
    </citation>
    <scope>NUCLEOTIDE SEQUENCE [LARGE SCALE GENOMIC DNA]</scope>
    <source>
        <strain evidence="7">SZHN2017</strain>
        <tissue evidence="7">Muscle</tissue>
    </source>
</reference>
<evidence type="ECO:0000256" key="1">
    <source>
        <dbReference type="ARBA" id="ARBA00004370"/>
    </source>
</evidence>
<dbReference type="PANTHER" id="PTHR46273">
    <property type="entry name" value="MYOSUPPRESSIN RECEPTOR 1, ISOFORM B-RELATED"/>
    <property type="match status" value="1"/>
</dbReference>
<dbReference type="InterPro" id="IPR017452">
    <property type="entry name" value="GPCR_Rhodpsn_7TM"/>
</dbReference>
<dbReference type="Proteomes" id="UP000245119">
    <property type="component" value="Linkage Group LG2"/>
</dbReference>
<dbReference type="InterPro" id="IPR053219">
    <property type="entry name" value="GPCR_Dmsr-1"/>
</dbReference>
<feature type="transmembrane region" description="Helical" evidence="5">
    <location>
        <begin position="281"/>
        <end position="305"/>
    </location>
</feature>
<sequence length="397" mass="43949">MAGLMAANVTAGNNGSLATGDKCPEESGPFSSINRHLEAYAMWYWGIHGYLSVVICVFGITTNVLNIVILTRGAMRTPINCILTAIAICCLITMSSYIPFALHFYIKSTLVPTSTKYSYGWTVYMAVHSNISVTTHVSSLWLAVFMAIMRYVYLQTKKCCNLQATCIISAMIGAGASLLMLPNYLMTGVREVQLENMTLYKLNEPAIGSTNPSRLALTAFWLYAIGGKLIPCTLISVFIGLLLKKLHESAARRKRLFASANKSKKSTQCGRTTRHQCTTTMLLVIIVMYILTEVPQTFLIIMSAFSKQFFMNVYMLLADTMDMIALINNAMNFVLYCAMSQQFREHLVVRVCNGPPQSTRFGKKTYQSVDHSCNNTHTHGDGLCATTATTEKSISHV</sequence>
<feature type="transmembrane region" description="Helical" evidence="5">
    <location>
        <begin position="220"/>
        <end position="243"/>
    </location>
</feature>
<evidence type="ECO:0000256" key="5">
    <source>
        <dbReference type="SAM" id="Phobius"/>
    </source>
</evidence>
<evidence type="ECO:0000259" key="6">
    <source>
        <dbReference type="PROSITE" id="PS50262"/>
    </source>
</evidence>
<dbReference type="OMA" id="MENTYML"/>
<dbReference type="AlphaFoldDB" id="A0A2T7PT64"/>
<evidence type="ECO:0000256" key="2">
    <source>
        <dbReference type="ARBA" id="ARBA00022692"/>
    </source>
</evidence>
<dbReference type="Pfam" id="PF10324">
    <property type="entry name" value="7TM_GPCR_Srw"/>
    <property type="match status" value="1"/>
</dbReference>
<evidence type="ECO:0000313" key="7">
    <source>
        <dbReference type="EMBL" id="PVD36618.1"/>
    </source>
</evidence>
<dbReference type="GO" id="GO:0008528">
    <property type="term" value="F:G protein-coupled peptide receptor activity"/>
    <property type="evidence" value="ECO:0007669"/>
    <property type="project" value="InterPro"/>
</dbReference>
<organism evidence="7 8">
    <name type="scientific">Pomacea canaliculata</name>
    <name type="common">Golden apple snail</name>
    <dbReference type="NCBI Taxonomy" id="400727"/>
    <lineage>
        <taxon>Eukaryota</taxon>
        <taxon>Metazoa</taxon>
        <taxon>Spiralia</taxon>
        <taxon>Lophotrochozoa</taxon>
        <taxon>Mollusca</taxon>
        <taxon>Gastropoda</taxon>
        <taxon>Caenogastropoda</taxon>
        <taxon>Architaenioglossa</taxon>
        <taxon>Ampullarioidea</taxon>
        <taxon>Ampullariidae</taxon>
        <taxon>Pomacea</taxon>
    </lineage>
</organism>
<dbReference type="Gene3D" id="1.20.1070.10">
    <property type="entry name" value="Rhodopsin 7-helix transmembrane proteins"/>
    <property type="match status" value="1"/>
</dbReference>
<evidence type="ECO:0000256" key="4">
    <source>
        <dbReference type="ARBA" id="ARBA00023136"/>
    </source>
</evidence>
<feature type="domain" description="G-protein coupled receptors family 1 profile" evidence="6">
    <location>
        <begin position="62"/>
        <end position="336"/>
    </location>
</feature>
<comment type="subcellular location">
    <subcellularLocation>
        <location evidence="1">Membrane</location>
    </subcellularLocation>
</comment>
<proteinExistence type="predicted"/>
<keyword evidence="2 5" id="KW-0812">Transmembrane</keyword>
<feature type="transmembrane region" description="Helical" evidence="5">
    <location>
        <begin position="160"/>
        <end position="181"/>
    </location>
</feature>
<evidence type="ECO:0000256" key="3">
    <source>
        <dbReference type="ARBA" id="ARBA00022989"/>
    </source>
</evidence>
<dbReference type="EMBL" id="PZQS01000002">
    <property type="protein sequence ID" value="PVD36618.1"/>
    <property type="molecule type" value="Genomic_DNA"/>
</dbReference>
<dbReference type="PANTHER" id="PTHR46273:SF11">
    <property type="entry name" value="G-PROTEIN COUPLED RECEPTORS FAMILY 1 PROFILE DOMAIN-CONTAINING PROTEIN"/>
    <property type="match status" value="1"/>
</dbReference>
<protein>
    <recommendedName>
        <fullName evidence="6">G-protein coupled receptors family 1 profile domain-containing protein</fullName>
    </recommendedName>
</protein>
<dbReference type="OrthoDB" id="5864054at2759"/>
<dbReference type="SUPFAM" id="SSF81321">
    <property type="entry name" value="Family A G protein-coupled receptor-like"/>
    <property type="match status" value="1"/>
</dbReference>
<feature type="transmembrane region" description="Helical" evidence="5">
    <location>
        <begin position="47"/>
        <end position="70"/>
    </location>
</feature>
<dbReference type="PRINTS" id="PR00237">
    <property type="entry name" value="GPCRRHODOPSN"/>
</dbReference>
<dbReference type="CDD" id="cd14978">
    <property type="entry name" value="7tmA_FMRFamide_R-like"/>
    <property type="match status" value="1"/>
</dbReference>
<feature type="transmembrane region" description="Helical" evidence="5">
    <location>
        <begin position="311"/>
        <end position="335"/>
    </location>
</feature>
<accession>A0A2T7PT64</accession>
<comment type="caution">
    <text evidence="7">The sequence shown here is derived from an EMBL/GenBank/DDBJ whole genome shotgun (WGS) entry which is preliminary data.</text>
</comment>
<gene>
    <name evidence="7" type="ORF">C0Q70_03604</name>
</gene>
<dbReference type="PROSITE" id="PS50262">
    <property type="entry name" value="G_PROTEIN_RECEP_F1_2"/>
    <property type="match status" value="1"/>
</dbReference>